<proteinExistence type="predicted"/>
<organism evidence="4 5">
    <name type="scientific">Pristionchus fissidentatus</name>
    <dbReference type="NCBI Taxonomy" id="1538716"/>
    <lineage>
        <taxon>Eukaryota</taxon>
        <taxon>Metazoa</taxon>
        <taxon>Ecdysozoa</taxon>
        <taxon>Nematoda</taxon>
        <taxon>Chromadorea</taxon>
        <taxon>Rhabditida</taxon>
        <taxon>Rhabditina</taxon>
        <taxon>Diplogasteromorpha</taxon>
        <taxon>Diplogasteroidea</taxon>
        <taxon>Neodiplogasteridae</taxon>
        <taxon>Pristionchus</taxon>
    </lineage>
</organism>
<dbReference type="InterPro" id="IPR000859">
    <property type="entry name" value="CUB_dom"/>
</dbReference>
<name>A0AAV5VTA9_9BILA</name>
<evidence type="ECO:0000313" key="5">
    <source>
        <dbReference type="Proteomes" id="UP001432322"/>
    </source>
</evidence>
<gene>
    <name evidence="4" type="ORF">PFISCL1PPCAC_12552</name>
</gene>
<reference evidence="4" key="1">
    <citation type="submission" date="2023-10" db="EMBL/GenBank/DDBJ databases">
        <title>Genome assembly of Pristionchus species.</title>
        <authorList>
            <person name="Yoshida K."/>
            <person name="Sommer R.J."/>
        </authorList>
    </citation>
    <scope>NUCLEOTIDE SEQUENCE</scope>
    <source>
        <strain evidence="4">RS5133</strain>
    </source>
</reference>
<keyword evidence="1" id="KW-1015">Disulfide bond</keyword>
<feature type="domain" description="CUB" evidence="3">
    <location>
        <begin position="1"/>
        <end position="90"/>
    </location>
</feature>
<feature type="non-terminal residue" evidence="4">
    <location>
        <position position="1"/>
    </location>
</feature>
<dbReference type="AlphaFoldDB" id="A0AAV5VTA9"/>
<dbReference type="Gene3D" id="2.60.120.290">
    <property type="entry name" value="Spermadhesin, CUB domain"/>
    <property type="match status" value="1"/>
</dbReference>
<dbReference type="EMBL" id="BTSY01000003">
    <property type="protein sequence ID" value="GMT21255.1"/>
    <property type="molecule type" value="Genomic_DNA"/>
</dbReference>
<evidence type="ECO:0000256" key="2">
    <source>
        <dbReference type="PROSITE-ProRule" id="PRU00059"/>
    </source>
</evidence>
<keyword evidence="5" id="KW-1185">Reference proteome</keyword>
<sequence>CAKTVTLSNPMEHYYVTSSGFPLHYHSIGSCVWEIHASPGQSIVASFQYFNLPERTGNCADRVIISEGLTNSTFCIVDDIISEFSSVGNK</sequence>
<dbReference type="InterPro" id="IPR035914">
    <property type="entry name" value="Sperma_CUB_dom_sf"/>
</dbReference>
<feature type="non-terminal residue" evidence="4">
    <location>
        <position position="90"/>
    </location>
</feature>
<dbReference type="Pfam" id="PF00431">
    <property type="entry name" value="CUB"/>
    <property type="match status" value="1"/>
</dbReference>
<dbReference type="PROSITE" id="PS01180">
    <property type="entry name" value="CUB"/>
    <property type="match status" value="1"/>
</dbReference>
<dbReference type="SUPFAM" id="SSF49854">
    <property type="entry name" value="Spermadhesin, CUB domain"/>
    <property type="match status" value="1"/>
</dbReference>
<evidence type="ECO:0000313" key="4">
    <source>
        <dbReference type="EMBL" id="GMT21255.1"/>
    </source>
</evidence>
<dbReference type="Proteomes" id="UP001432322">
    <property type="component" value="Unassembled WGS sequence"/>
</dbReference>
<accession>A0AAV5VTA9</accession>
<comment type="caution">
    <text evidence="2">Lacks conserved residue(s) required for the propagation of feature annotation.</text>
</comment>
<evidence type="ECO:0000256" key="1">
    <source>
        <dbReference type="ARBA" id="ARBA00023157"/>
    </source>
</evidence>
<protein>
    <recommendedName>
        <fullName evidence="3">CUB domain-containing protein</fullName>
    </recommendedName>
</protein>
<comment type="caution">
    <text evidence="4">The sequence shown here is derived from an EMBL/GenBank/DDBJ whole genome shotgun (WGS) entry which is preliminary data.</text>
</comment>
<evidence type="ECO:0000259" key="3">
    <source>
        <dbReference type="PROSITE" id="PS01180"/>
    </source>
</evidence>